<gene>
    <name evidence="2" type="ORF">OVA965_LOCUS19808</name>
    <name evidence="3" type="ORF">TMI583_LOCUS19984</name>
</gene>
<organism evidence="3 4">
    <name type="scientific">Didymodactylos carnosus</name>
    <dbReference type="NCBI Taxonomy" id="1234261"/>
    <lineage>
        <taxon>Eukaryota</taxon>
        <taxon>Metazoa</taxon>
        <taxon>Spiralia</taxon>
        <taxon>Gnathifera</taxon>
        <taxon>Rotifera</taxon>
        <taxon>Eurotatoria</taxon>
        <taxon>Bdelloidea</taxon>
        <taxon>Philodinida</taxon>
        <taxon>Philodinidae</taxon>
        <taxon>Didymodactylos</taxon>
    </lineage>
</organism>
<evidence type="ECO:0000313" key="2">
    <source>
        <dbReference type="EMBL" id="CAF1112138.1"/>
    </source>
</evidence>
<reference evidence="3" key="1">
    <citation type="submission" date="2021-02" db="EMBL/GenBank/DDBJ databases">
        <authorList>
            <person name="Nowell W R."/>
        </authorList>
    </citation>
    <scope>NUCLEOTIDE SEQUENCE</scope>
</reference>
<name>A0A8S2LB89_9BILA</name>
<proteinExistence type="predicted"/>
<feature type="region of interest" description="Disordered" evidence="1">
    <location>
        <begin position="356"/>
        <end position="408"/>
    </location>
</feature>
<sequence length="537" mass="63805">FEYQLPNRTVTVCPTYSLVSLECPQVTANTFVIDQQQTLISRRLLKRRQLWKRLPVYIISIDYVRSFPSKIGLDHTCQPDFTDPCYDYAGNSLPYLTTLCSGKTHCSDIQTYQIRDRSLCQFKAVTEIGYHCLPTWYNSDIQTKCDICKNGSLTNDYGFIYSRNYPQNTVRTVCYTTIYARPDHKTILYYVNGSRRESRSDFNLHDSQAAGVRNEYFYTEHCPRRHPNQYRTMHDFRSNEQYHRSLAKSFSDCELCKRLVVEEEQRHRRFDNSPRMERVELPNLFNRDERHRRTGNDTVRCKRRKFDDWDLNSSPVQHDFVRSESSSPPPRRTYREKIKERFRERLTYRKHLGNEIGDSPIETNRNLVHDGTTDNKQIYHHSSSSHHRKSMHRATRSSTADLNDRQNVEYSTVLPRNIRQRTHSESNLDPSFTTDIDNHVRHLPVEYVPLDEPKNTRTVQYRRNSSLERLTIGDDCGRSNHNNRVMQSDDNGTTNFTVKFYDHHNNRDEREIQEMSMKVNEHSRERGRFKERHVIDS</sequence>
<evidence type="ECO:0000313" key="4">
    <source>
        <dbReference type="Proteomes" id="UP000682733"/>
    </source>
</evidence>
<evidence type="ECO:0000313" key="3">
    <source>
        <dbReference type="EMBL" id="CAF3880498.1"/>
    </source>
</evidence>
<evidence type="ECO:0000256" key="1">
    <source>
        <dbReference type="SAM" id="MobiDB-lite"/>
    </source>
</evidence>
<comment type="caution">
    <text evidence="3">The sequence shown here is derived from an EMBL/GenBank/DDBJ whole genome shotgun (WGS) entry which is preliminary data.</text>
</comment>
<dbReference type="Proteomes" id="UP000677228">
    <property type="component" value="Unassembled WGS sequence"/>
</dbReference>
<dbReference type="EMBL" id="CAJOBA010013707">
    <property type="protein sequence ID" value="CAF3880498.1"/>
    <property type="molecule type" value="Genomic_DNA"/>
</dbReference>
<feature type="compositionally biased region" description="Basic residues" evidence="1">
    <location>
        <begin position="383"/>
        <end position="395"/>
    </location>
</feature>
<feature type="non-terminal residue" evidence="3">
    <location>
        <position position="1"/>
    </location>
</feature>
<accession>A0A8S2LB89</accession>
<protein>
    <submittedName>
        <fullName evidence="3">Uncharacterized protein</fullName>
    </submittedName>
</protein>
<dbReference type="AlphaFoldDB" id="A0A8S2LB89"/>
<dbReference type="EMBL" id="CAJNOK010010316">
    <property type="protein sequence ID" value="CAF1112138.1"/>
    <property type="molecule type" value="Genomic_DNA"/>
</dbReference>
<dbReference type="Proteomes" id="UP000682733">
    <property type="component" value="Unassembled WGS sequence"/>
</dbReference>